<proteinExistence type="inferred from homology"/>
<keyword evidence="6" id="KW-1185">Reference proteome</keyword>
<evidence type="ECO:0000256" key="3">
    <source>
        <dbReference type="ARBA" id="ARBA00023002"/>
    </source>
</evidence>
<dbReference type="GO" id="GO:0016628">
    <property type="term" value="F:oxidoreductase activity, acting on the CH-CH group of donors, NAD or NADP as acceptor"/>
    <property type="evidence" value="ECO:0007669"/>
    <property type="project" value="UniProtKB-ARBA"/>
</dbReference>
<organism evidence="5 6">
    <name type="scientific">Rivihabitans pingtungensis</name>
    <dbReference type="NCBI Taxonomy" id="1054498"/>
    <lineage>
        <taxon>Bacteria</taxon>
        <taxon>Pseudomonadati</taxon>
        <taxon>Pseudomonadota</taxon>
        <taxon>Betaproteobacteria</taxon>
        <taxon>Neisseriales</taxon>
        <taxon>Aquaspirillaceae</taxon>
        <taxon>Rivihabitans</taxon>
    </lineage>
</organism>
<name>A0A318LAZ5_9NEIS</name>
<gene>
    <name evidence="5" type="ORF">DFR34_10981</name>
</gene>
<dbReference type="GO" id="GO:0010181">
    <property type="term" value="F:FMN binding"/>
    <property type="evidence" value="ECO:0007669"/>
    <property type="project" value="InterPro"/>
</dbReference>
<evidence type="ECO:0000313" key="6">
    <source>
        <dbReference type="Proteomes" id="UP000247555"/>
    </source>
</evidence>
<dbReference type="Gene3D" id="3.20.20.70">
    <property type="entry name" value="Aldolase class I"/>
    <property type="match status" value="1"/>
</dbReference>
<dbReference type="PANTHER" id="PTHR22893">
    <property type="entry name" value="NADH OXIDOREDUCTASE-RELATED"/>
    <property type="match status" value="1"/>
</dbReference>
<comment type="cofactor">
    <cofactor evidence="1">
        <name>FMN</name>
        <dbReference type="ChEBI" id="CHEBI:58210"/>
    </cofactor>
</comment>
<dbReference type="SUPFAM" id="SSF51395">
    <property type="entry name" value="FMN-linked oxidoreductases"/>
    <property type="match status" value="1"/>
</dbReference>
<dbReference type="OrthoDB" id="8985337at2"/>
<dbReference type="EMBL" id="QJKI01000009">
    <property type="protein sequence ID" value="PXX78857.1"/>
    <property type="molecule type" value="Genomic_DNA"/>
</dbReference>
<comment type="caution">
    <text evidence="5">The sequence shown here is derived from an EMBL/GenBank/DDBJ whole genome shotgun (WGS) entry which is preliminary data.</text>
</comment>
<sequence>MRADHLLTPVQIGDITLNNRIVMAPLTRLRAHEPGDVPNSALAAEYYAQRADAGLLIAEATQISPVGKGYAGAPGIYNEAQVQAWQPITAAVHAKGGRMALQLWHVGRVSHTSLQPEHAAPVAPSAIAADANATVRNPDGQLGRAPCSLPRALETAEIADLIEDYRQATDRSRRAGFDLVEVHAAHGYLLHQFQSPLANQRTDQYGGSVENRARLTLEVVDAVIGEWDSAHVGIRISPLGIFNGLDDTGQEDMAWYLADELAKRKLAYLHLSEPDWAGAPALSDAFRHTLRARYPGKIIAAGGYTTEKAETLLKAKLIDAVAFGRPFIGNPDLVSRLREDWPLVEFNPATVYAAGAEGYTDYPVYSPA</sequence>
<dbReference type="AlphaFoldDB" id="A0A318LAZ5"/>
<evidence type="ECO:0000256" key="1">
    <source>
        <dbReference type="ARBA" id="ARBA00001917"/>
    </source>
</evidence>
<dbReference type="GO" id="GO:0005829">
    <property type="term" value="C:cytosol"/>
    <property type="evidence" value="ECO:0007669"/>
    <property type="project" value="UniProtKB-ARBA"/>
</dbReference>
<dbReference type="PANTHER" id="PTHR22893:SF91">
    <property type="entry name" value="NADPH DEHYDROGENASE 2-RELATED"/>
    <property type="match status" value="1"/>
</dbReference>
<dbReference type="InterPro" id="IPR045247">
    <property type="entry name" value="Oye-like"/>
</dbReference>
<protein>
    <submittedName>
        <fullName evidence="5">N-ethylmaleimide reductase</fullName>
    </submittedName>
</protein>
<evidence type="ECO:0000256" key="2">
    <source>
        <dbReference type="ARBA" id="ARBA00005979"/>
    </source>
</evidence>
<evidence type="ECO:0000259" key="4">
    <source>
        <dbReference type="Pfam" id="PF00724"/>
    </source>
</evidence>
<accession>A0A318LAZ5</accession>
<reference evidence="5 6" key="1">
    <citation type="submission" date="2018-05" db="EMBL/GenBank/DDBJ databases">
        <title>Genomic Encyclopedia of Type Strains, Phase IV (KMG-IV): sequencing the most valuable type-strain genomes for metagenomic binning, comparative biology and taxonomic classification.</title>
        <authorList>
            <person name="Goeker M."/>
        </authorList>
    </citation>
    <scope>NUCLEOTIDE SEQUENCE [LARGE SCALE GENOMIC DNA]</scope>
    <source>
        <strain evidence="5 6">DSM 29661</strain>
    </source>
</reference>
<evidence type="ECO:0000313" key="5">
    <source>
        <dbReference type="EMBL" id="PXX78857.1"/>
    </source>
</evidence>
<dbReference type="InterPro" id="IPR001155">
    <property type="entry name" value="OxRdtase_FMN_N"/>
</dbReference>
<comment type="similarity">
    <text evidence="2">Belongs to the NADH:flavin oxidoreductase/NADH oxidase family.</text>
</comment>
<feature type="domain" description="NADH:flavin oxidoreductase/NADH oxidase N-terminal" evidence="4">
    <location>
        <begin position="6"/>
        <end position="340"/>
    </location>
</feature>
<dbReference type="InterPro" id="IPR013785">
    <property type="entry name" value="Aldolase_TIM"/>
</dbReference>
<dbReference type="Proteomes" id="UP000247555">
    <property type="component" value="Unassembled WGS sequence"/>
</dbReference>
<dbReference type="RefSeq" id="WP_110390809.1">
    <property type="nucleotide sequence ID" value="NZ_DAIMVG010000002.1"/>
</dbReference>
<dbReference type="NCBIfam" id="NF007899">
    <property type="entry name" value="PRK10605.1"/>
    <property type="match status" value="1"/>
</dbReference>
<dbReference type="FunFam" id="3.20.20.70:FF:000059">
    <property type="entry name" value="N-ethylmaleimide reductase, FMN-linked"/>
    <property type="match status" value="1"/>
</dbReference>
<keyword evidence="3" id="KW-0560">Oxidoreductase</keyword>
<dbReference type="CDD" id="cd02933">
    <property type="entry name" value="OYE_like_FMN"/>
    <property type="match status" value="1"/>
</dbReference>
<dbReference type="Pfam" id="PF00724">
    <property type="entry name" value="Oxidored_FMN"/>
    <property type="match status" value="1"/>
</dbReference>